<evidence type="ECO:0000313" key="6">
    <source>
        <dbReference type="Proteomes" id="UP001356308"/>
    </source>
</evidence>
<dbReference type="InterPro" id="IPR004358">
    <property type="entry name" value="Sig_transdc_His_kin-like_C"/>
</dbReference>
<dbReference type="Gene3D" id="3.10.450.50">
    <property type="match status" value="1"/>
</dbReference>
<keyword evidence="5" id="KW-0547">Nucleotide-binding</keyword>
<dbReference type="EMBL" id="JAZDDG010000005">
    <property type="protein sequence ID" value="MEE1976785.1"/>
    <property type="molecule type" value="Genomic_DNA"/>
</dbReference>
<dbReference type="PANTHER" id="PTHR43065:SF42">
    <property type="entry name" value="TWO-COMPONENT SENSOR PPRA"/>
    <property type="match status" value="1"/>
</dbReference>
<dbReference type="SUPFAM" id="SSF54427">
    <property type="entry name" value="NTF2-like"/>
    <property type="match status" value="1"/>
</dbReference>
<comment type="catalytic activity">
    <reaction evidence="1">
        <text>ATP + protein L-histidine = ADP + protein N-phospho-L-histidine.</text>
        <dbReference type="EC" id="2.7.13.3"/>
    </reaction>
</comment>
<dbReference type="RefSeq" id="WP_272651478.1">
    <property type="nucleotide sequence ID" value="NZ_JAZDDG010000005.1"/>
</dbReference>
<dbReference type="Gene3D" id="3.30.565.10">
    <property type="entry name" value="Histidine kinase-like ATPase, C-terminal domain"/>
    <property type="match status" value="1"/>
</dbReference>
<evidence type="ECO:0000259" key="4">
    <source>
        <dbReference type="PROSITE" id="PS50109"/>
    </source>
</evidence>
<dbReference type="SMART" id="SM00387">
    <property type="entry name" value="HATPase_c"/>
    <property type="match status" value="1"/>
</dbReference>
<feature type="domain" description="Histidine kinase" evidence="4">
    <location>
        <begin position="1508"/>
        <end position="1748"/>
    </location>
</feature>
<dbReference type="PROSITE" id="PS50109">
    <property type="entry name" value="HIS_KIN"/>
    <property type="match status" value="1"/>
</dbReference>
<keyword evidence="6" id="KW-1185">Reference proteome</keyword>
<dbReference type="PRINTS" id="PR00344">
    <property type="entry name" value="BCTRLSENSOR"/>
</dbReference>
<accession>A0ABU7IV82</accession>
<dbReference type="Proteomes" id="UP001356308">
    <property type="component" value="Unassembled WGS sequence"/>
</dbReference>
<reference evidence="5 6" key="1">
    <citation type="submission" date="2024-01" db="EMBL/GenBank/DDBJ databases">
        <title>Maribacter spp. originated from different algae showed divergent polysaccharides utilization ability.</title>
        <authorList>
            <person name="Wang H."/>
            <person name="Wu Y."/>
        </authorList>
    </citation>
    <scope>NUCLEOTIDE SEQUENCE [LARGE SCALE GENOMIC DNA]</scope>
    <source>
        <strain evidence="5 6">PR1</strain>
    </source>
</reference>
<keyword evidence="3" id="KW-0597">Phosphoprotein</keyword>
<evidence type="ECO:0000256" key="3">
    <source>
        <dbReference type="ARBA" id="ARBA00022553"/>
    </source>
</evidence>
<dbReference type="SUPFAM" id="SSF47384">
    <property type="entry name" value="Homodimeric domain of signal transducing histidine kinase"/>
    <property type="match status" value="1"/>
</dbReference>
<dbReference type="PANTHER" id="PTHR43065">
    <property type="entry name" value="SENSOR HISTIDINE KINASE"/>
    <property type="match status" value="1"/>
</dbReference>
<organism evidence="5 6">
    <name type="scientific">Maribacter cobaltidurans</name>
    <dbReference type="NCBI Taxonomy" id="1178778"/>
    <lineage>
        <taxon>Bacteria</taxon>
        <taxon>Pseudomonadati</taxon>
        <taxon>Bacteroidota</taxon>
        <taxon>Flavobacteriia</taxon>
        <taxon>Flavobacteriales</taxon>
        <taxon>Flavobacteriaceae</taxon>
        <taxon>Maribacter</taxon>
    </lineage>
</organism>
<name>A0ABU7IV82_9FLAO</name>
<dbReference type="GO" id="GO:0005524">
    <property type="term" value="F:ATP binding"/>
    <property type="evidence" value="ECO:0007669"/>
    <property type="project" value="UniProtKB-KW"/>
</dbReference>
<gene>
    <name evidence="5" type="ORF">V1I91_11935</name>
</gene>
<dbReference type="InterPro" id="IPR032710">
    <property type="entry name" value="NTF2-like_dom_sf"/>
</dbReference>
<evidence type="ECO:0000313" key="5">
    <source>
        <dbReference type="EMBL" id="MEE1976785.1"/>
    </source>
</evidence>
<dbReference type="SUPFAM" id="SSF55874">
    <property type="entry name" value="ATPase domain of HSP90 chaperone/DNA topoisomerase II/histidine kinase"/>
    <property type="match status" value="1"/>
</dbReference>
<dbReference type="EC" id="2.7.13.3" evidence="2"/>
<dbReference type="Pfam" id="PF13474">
    <property type="entry name" value="SnoaL_3"/>
    <property type="match status" value="1"/>
</dbReference>
<dbReference type="InterPro" id="IPR003661">
    <property type="entry name" value="HisK_dim/P_dom"/>
</dbReference>
<proteinExistence type="predicted"/>
<sequence>MTKQEEAEVLKVYDTWLHSYLNGDVKTYDSYFDDAFHFIGSTNNEEFLNRKETTDFFDATAEQLSGKSELRNETKIVEQFGELVFITHLFDAWFKYGKDWSFYSRFRFTNALKKNNEGWRFIYQHYSTPDSKAQEGETIGFDKITAENLQLREAIQRRTKELEEKNRELEIEGALQRIRAQAVAMKESTDLLDIVVTMRTEFTNLGHEAHYFWHMMWLPDTYEKAMTSGDGTKIGFVMELPRHIHGDIPFLAKWEKSKKATVIYPMSAEQAIAYVDKMVALGDFENIDPQAPTHDDITHIGGLTFIMARTSHGEIGYSLPGVVKTPPKADMEILVKFAGAFDLAHRRFLDLQKTEKQAREVQIELALEKVRSRTMAMKHSDELQEASFLLDQQVRALGINTWGCAFNIYGENESTEWFGNEAGVLPTYSVPRTGIFKEYYDKGQKGETLWIQEFSGEACTAHYETMSALPVIGDVLLQLKETNNGFPTYQIDHVVFFKYGYLLFITKEHIPDAHEIFKRFAKVFEQTYTRFLDLQKAEAQAREAEIQLALERVRARTMAMHNSDEFKDVIQVIFDQFVQLNIHIEHAGFILDYNNNKDMHIWLADQHAVFPEITLPYFDCAHWNSFNKAKKKGQRFFANQLGFDEKNKFYNDLFEFIPDLPEDTKKTYLKFDGLAISTVLLESIGLYIENFSGIPFTAEENTALMRFGKVFQQTYTRFIDLQKAEARAREAQIENALEKVRSRTMAMQKSEELPLAANDLFLQVQELGIPAWSAGYCIWQNEKHNASCNMSSEGEIQKGFILPSIGEGYDFYTPQKNGETFHVKELGGEALVKHYEFMMELPNVGSILKELKDAGLELPTFQIFHICYFKYGYVMFITYEAVPDSHDIFKRFGKVFEQTYTRFLDLQKAEAQAREAQIEAALERIRSRSMGMQKSEDLAEVVRQTKKEIIALGIQVDNTQIATDFTSDPYDGLNDWISVEEKRYLEKFHIPFIEHPVTAKFYETLQNNRGYFKMKFSKAEKNAYFKLLFEQSDFKNTPEERQNYVYSTPGWVVCGVISIKSSMQFARYNLEMFSHEEVNVFKRFGNVFEQAYTRFLDLQKAEAQAREAQIEAALERVRSRAMAMRNSEDIMEATMILFKEIEKLEIKTMRCGILIIHQNKVMDVWTTSTTKNDKIIQVTGQIDMTTHPLFKKVYNSWKAKEVYAGYELKGQDAENYYKVLTKEGNYKLPNSSVIKGKHHNTWFNFNEGALFVFTKNEMYQETLKIFQRFAKVFGLTYQRYRELIEFEKREKEAKKQASLDRVRGEIASMRTTEDLDRITPIIWQELTNLGVPFFRCGVFIMNEEKENIEVYLSDPNGKSLGLMNLNYTASTLTKDSVAAWRKNSVFKAHWSKKEFIDWTKSLMDLGKIKTKKGYQGGDNAPESLDLHFVPFSQGMLYVGNLKPLTEDQIRLVKNLAESFSIAYSRYEDFAKLEKAKKSIESTLTELQTTQAQLIQSEKMASLGELTAGIAHEIQNPLNFVNNFSEVSKELLEEMQEEIEKGDFEEVKAIMDDVIQNLKKINHHGKRADGIVKGMLQHSRSSSGTKEPTDINVLADEYLRLAYHGLRAKDKSFNAELVTDFDNTIGKINVIPQDIGRVILNLITNGFHAANERKKESEGSSFMPTVSVGTKKGKDTIAITVTDNGKGIPKSIIDKIFQPFFTTKPTGEGTGLGLSMSYDIVTKGHGGELKVKSKEGEGTTFYIILPMTKLP</sequence>
<dbReference type="Gene3D" id="1.10.287.130">
    <property type="match status" value="1"/>
</dbReference>
<dbReference type="Pfam" id="PF02518">
    <property type="entry name" value="HATPase_c"/>
    <property type="match status" value="1"/>
</dbReference>
<dbReference type="InterPro" id="IPR037401">
    <property type="entry name" value="SnoaL-like"/>
</dbReference>
<dbReference type="InterPro" id="IPR036097">
    <property type="entry name" value="HisK_dim/P_sf"/>
</dbReference>
<evidence type="ECO:0000256" key="1">
    <source>
        <dbReference type="ARBA" id="ARBA00000085"/>
    </source>
</evidence>
<dbReference type="InterPro" id="IPR003594">
    <property type="entry name" value="HATPase_dom"/>
</dbReference>
<evidence type="ECO:0000256" key="2">
    <source>
        <dbReference type="ARBA" id="ARBA00012438"/>
    </source>
</evidence>
<dbReference type="InterPro" id="IPR005467">
    <property type="entry name" value="His_kinase_dom"/>
</dbReference>
<dbReference type="CDD" id="cd00082">
    <property type="entry name" value="HisKA"/>
    <property type="match status" value="1"/>
</dbReference>
<comment type="caution">
    <text evidence="5">The sequence shown here is derived from an EMBL/GenBank/DDBJ whole genome shotgun (WGS) entry which is preliminary data.</text>
</comment>
<protein>
    <recommendedName>
        <fullName evidence="2">histidine kinase</fullName>
        <ecNumber evidence="2">2.7.13.3</ecNumber>
    </recommendedName>
</protein>
<dbReference type="SMART" id="SM00388">
    <property type="entry name" value="HisKA"/>
    <property type="match status" value="1"/>
</dbReference>
<dbReference type="InterPro" id="IPR036890">
    <property type="entry name" value="HATPase_C_sf"/>
</dbReference>
<keyword evidence="5" id="KW-0067">ATP-binding</keyword>